<feature type="domain" description="Proliferating cell nuclear antigen PCNA N-terminal" evidence="5">
    <location>
        <begin position="148"/>
        <end position="211"/>
    </location>
</feature>
<evidence type="ECO:0000313" key="7">
    <source>
        <dbReference type="EMBL" id="MFC6787912.1"/>
    </source>
</evidence>
<comment type="similarity">
    <text evidence="3">Belongs to the PCNA family.</text>
</comment>
<evidence type="ECO:0000256" key="2">
    <source>
        <dbReference type="ARBA" id="ARBA00023125"/>
    </source>
</evidence>
<proteinExistence type="inferred from homology"/>
<comment type="caution">
    <text evidence="6">The sequence shown here is derived from an EMBL/GenBank/DDBJ whole genome shotgun (WGS) entry which is preliminary data.</text>
</comment>
<dbReference type="Gene3D" id="3.70.10.10">
    <property type="match status" value="1"/>
</dbReference>
<reference evidence="9" key="2">
    <citation type="journal article" date="2019" name="Int. J. Syst. Evol. Microbiol.">
        <title>The Global Catalogue of Microorganisms (GCM) 10K type strain sequencing project: providing services to taxonomists for standard genome sequencing and annotation.</title>
        <authorList>
            <consortium name="The Broad Institute Genomics Platform"/>
            <consortium name="The Broad Institute Genome Sequencing Center for Infectious Disease"/>
            <person name="Wu L."/>
            <person name="Ma J."/>
        </authorList>
    </citation>
    <scope>NUCLEOTIDE SEQUENCE [LARGE SCALE GENOMIC DNA]</scope>
    <source>
        <strain evidence="9">SYNS20</strain>
    </source>
</reference>
<dbReference type="GO" id="GO:0006260">
    <property type="term" value="P:DNA replication"/>
    <property type="evidence" value="ECO:0007669"/>
    <property type="project" value="UniProtKB-KW"/>
</dbReference>
<evidence type="ECO:0000313" key="8">
    <source>
        <dbReference type="EMBL" id="MFC6787951.1"/>
    </source>
</evidence>
<comment type="function">
    <text evidence="3">Sliding clamp subunit that acts as a moving platform for DNA processing. Responsible for tethering the catalytic subunit of DNA polymerase and other proteins to DNA during high-speed replication.</text>
</comment>
<evidence type="ECO:0000313" key="9">
    <source>
        <dbReference type="Proteomes" id="UP001596443"/>
    </source>
</evidence>
<dbReference type="CDD" id="cd00577">
    <property type="entry name" value="PCNA"/>
    <property type="match status" value="1"/>
</dbReference>
<gene>
    <name evidence="3" type="primary">pcn</name>
    <name evidence="6" type="ORF">ACFQFD_04175</name>
    <name evidence="7" type="ORF">ACFQFD_18480</name>
    <name evidence="8" type="ORF">ACFQFD_18675</name>
</gene>
<accession>A0ABD5T7I7</accession>
<dbReference type="GO" id="GO:0003677">
    <property type="term" value="F:DNA binding"/>
    <property type="evidence" value="ECO:0007669"/>
    <property type="project" value="UniProtKB-UniRule"/>
</dbReference>
<dbReference type="EMBL" id="JBHSWX010000012">
    <property type="protein sequence ID" value="MFC6785200.1"/>
    <property type="molecule type" value="Genomic_DNA"/>
</dbReference>
<dbReference type="Proteomes" id="UP001596443">
    <property type="component" value="Unassembled WGS sequence"/>
</dbReference>
<feature type="region of interest" description="Disordered" evidence="4">
    <location>
        <begin position="1"/>
        <end position="22"/>
    </location>
</feature>
<dbReference type="AlphaFoldDB" id="A0ABD5T7I7"/>
<comment type="subunit">
    <text evidence="3">Homotrimer. The subunits circularize to form a toroid; DNA passes through its center. Replication factor C (RFC) is required to load the toroid on the DNA.</text>
</comment>
<name>A0ABD5T7I7_9EURY</name>
<dbReference type="InterPro" id="IPR000730">
    <property type="entry name" value="Pr_cel_nuc_antig"/>
</dbReference>
<dbReference type="Pfam" id="PF00705">
    <property type="entry name" value="PCNA_N"/>
    <property type="match status" value="1"/>
</dbReference>
<dbReference type="RefSeq" id="WP_284062043.1">
    <property type="nucleotide sequence ID" value="NZ_CP126158.1"/>
</dbReference>
<keyword evidence="9" id="KW-1185">Reference proteome</keyword>
<evidence type="ECO:0000256" key="1">
    <source>
        <dbReference type="ARBA" id="ARBA00022705"/>
    </source>
</evidence>
<sequence length="398" mass="44197">MSDDLPETVYESRRRGNGGGMFHLDEECRQLKTTEPRPVALSTLPPAFREWCGVCGPDGRAQRPPENASGKCADCGRHVGKPALDEEGVCIGCQSDDEDDRRLVADGGQVVEDDRENELAQEPAEEARVSFTTAGDPLRSFLRYPAPLVDECVAVFDDDGLQIKAVDAPNVGMVDASFPAEGFSRYTVSGDEDQTGVNLKRLRKTLKWARKGRGSNDGDPVVVDVFDRRIRVRIVREDTRMTRRSEWFAIDPNNMRPRPSFPGLDLPNRARPSIDALGDAVAAIDSRHDYVRVTRDGETLVLESRKDADPDDDTTADRVTMLGCAWDTRDDGAEACSSLFSMDYLADMVDALNAAKADDVTLKWGDEFPTVLQFHNEDWGHEGRFMLAPRIETDEDEP</sequence>
<dbReference type="SUPFAM" id="SSF55979">
    <property type="entry name" value="DNA clamp"/>
    <property type="match status" value="1"/>
</dbReference>
<dbReference type="InterPro" id="IPR022648">
    <property type="entry name" value="Pr_cel_nuc_antig_N"/>
</dbReference>
<reference evidence="6" key="3">
    <citation type="submission" date="2024-09" db="EMBL/GenBank/DDBJ databases">
        <authorList>
            <person name="Sun Q."/>
        </authorList>
    </citation>
    <scope>NUCLEOTIDE SEQUENCE</scope>
    <source>
        <strain evidence="6">NBRC 112888</strain>
    </source>
</reference>
<evidence type="ECO:0000256" key="3">
    <source>
        <dbReference type="HAMAP-Rule" id="MF_00317"/>
    </source>
</evidence>
<keyword evidence="1 3" id="KW-0235">DNA replication</keyword>
<keyword evidence="2 3" id="KW-0238">DNA-binding</keyword>
<evidence type="ECO:0000313" key="6">
    <source>
        <dbReference type="EMBL" id="MFC6785200.1"/>
    </source>
</evidence>
<reference evidence="6" key="1">
    <citation type="journal article" date="2014" name="Int. J. Syst. Evol. Microbiol.">
        <title>Complete genome sequence of Corynebacterium casei LMG S-19264T (=DSM 44701T), isolated from a smear-ripened cheese.</title>
        <authorList>
            <consortium name="US DOE Joint Genome Institute (JGI-PGF)"/>
            <person name="Walter F."/>
            <person name="Albersmeier A."/>
            <person name="Kalinowski J."/>
            <person name="Ruckert C."/>
        </authorList>
    </citation>
    <scope>NUCLEOTIDE SEQUENCE [LARGE SCALE GENOMIC DNA]</scope>
    <source>
        <strain evidence="6">NBRC 112888</strain>
    </source>
</reference>
<dbReference type="GeneID" id="81211096"/>
<dbReference type="EMBL" id="JBHSWX010000012">
    <property type="protein sequence ID" value="MFC6787912.1"/>
    <property type="molecule type" value="Genomic_DNA"/>
</dbReference>
<dbReference type="HAMAP" id="MF_00317">
    <property type="entry name" value="DNApol_clamp_arch"/>
    <property type="match status" value="1"/>
</dbReference>
<dbReference type="GO" id="GO:0006275">
    <property type="term" value="P:regulation of DNA replication"/>
    <property type="evidence" value="ECO:0007669"/>
    <property type="project" value="UniProtKB-UniRule"/>
</dbReference>
<dbReference type="PANTHER" id="PTHR11352:SF0">
    <property type="entry name" value="PROLIFERATING CELL NUCLEAR ANTIGEN"/>
    <property type="match status" value="1"/>
</dbReference>
<dbReference type="InterPro" id="IPR046938">
    <property type="entry name" value="DNA_clamp_sf"/>
</dbReference>
<dbReference type="PANTHER" id="PTHR11352">
    <property type="entry name" value="PROLIFERATING CELL NUCLEAR ANTIGEN"/>
    <property type="match status" value="1"/>
</dbReference>
<dbReference type="EMBL" id="JBHSWX010000012">
    <property type="protein sequence ID" value="MFC6787951.1"/>
    <property type="molecule type" value="Genomic_DNA"/>
</dbReference>
<organism evidence="6 9">
    <name type="scientific">Halobaculum halobium</name>
    <dbReference type="NCBI Taxonomy" id="3032281"/>
    <lineage>
        <taxon>Archaea</taxon>
        <taxon>Methanobacteriati</taxon>
        <taxon>Methanobacteriota</taxon>
        <taxon>Stenosarchaea group</taxon>
        <taxon>Halobacteria</taxon>
        <taxon>Halobacteriales</taxon>
        <taxon>Haloferacaceae</taxon>
        <taxon>Halobaculum</taxon>
    </lineage>
</organism>
<dbReference type="GO" id="GO:0030337">
    <property type="term" value="F:DNA polymerase processivity factor activity"/>
    <property type="evidence" value="ECO:0007669"/>
    <property type="project" value="UniProtKB-UniRule"/>
</dbReference>
<evidence type="ECO:0000256" key="4">
    <source>
        <dbReference type="SAM" id="MobiDB-lite"/>
    </source>
</evidence>
<protein>
    <recommendedName>
        <fullName evidence="3">DNA polymerase sliding clamp</fullName>
    </recommendedName>
    <alternativeName>
        <fullName evidence="3">Proliferating cell nuclear antigen homolog</fullName>
        <shortName evidence="3">PCNA</shortName>
    </alternativeName>
</protein>
<evidence type="ECO:0000259" key="5">
    <source>
        <dbReference type="Pfam" id="PF00705"/>
    </source>
</evidence>